<organism evidence="1 3">
    <name type="scientific">Puccinia graminis f. sp. tritici</name>
    <dbReference type="NCBI Taxonomy" id="56615"/>
    <lineage>
        <taxon>Eukaryota</taxon>
        <taxon>Fungi</taxon>
        <taxon>Dikarya</taxon>
        <taxon>Basidiomycota</taxon>
        <taxon>Pucciniomycotina</taxon>
        <taxon>Pucciniomycetes</taxon>
        <taxon>Pucciniales</taxon>
        <taxon>Pucciniaceae</taxon>
        <taxon>Puccinia</taxon>
    </lineage>
</organism>
<comment type="caution">
    <text evidence="1">The sequence shown here is derived from an EMBL/GenBank/DDBJ whole genome shotgun (WGS) entry which is preliminary data.</text>
</comment>
<dbReference type="Proteomes" id="UP000325313">
    <property type="component" value="Unassembled WGS sequence"/>
</dbReference>
<evidence type="ECO:0000313" key="4">
    <source>
        <dbReference type="Proteomes" id="UP000325313"/>
    </source>
</evidence>
<proteinExistence type="predicted"/>
<reference evidence="3 4" key="1">
    <citation type="submission" date="2019-05" db="EMBL/GenBank/DDBJ databases">
        <title>Emergence of the Ug99 lineage of the wheat stem rust pathogen through somatic hybridization.</title>
        <authorList>
            <person name="Li F."/>
            <person name="Upadhyaya N.M."/>
            <person name="Sperschneider J."/>
            <person name="Matny O."/>
            <person name="Nguyen-Phuc H."/>
            <person name="Mago R."/>
            <person name="Raley C."/>
            <person name="Miller M.E."/>
            <person name="Silverstein K.A.T."/>
            <person name="Henningsen E."/>
            <person name="Hirsch C.D."/>
            <person name="Visser B."/>
            <person name="Pretorius Z.A."/>
            <person name="Steffenson B.J."/>
            <person name="Schwessinger B."/>
            <person name="Dodds P.N."/>
            <person name="Figueroa M."/>
        </authorList>
    </citation>
    <scope>NUCLEOTIDE SEQUENCE [LARGE SCALE GENOMIC DNA]</scope>
    <source>
        <strain evidence="1">21-0</strain>
        <strain evidence="2 4">Ug99</strain>
    </source>
</reference>
<dbReference type="EMBL" id="VDEP01000216">
    <property type="protein sequence ID" value="KAA1122805.1"/>
    <property type="molecule type" value="Genomic_DNA"/>
</dbReference>
<evidence type="ECO:0000313" key="1">
    <source>
        <dbReference type="EMBL" id="KAA1080817.1"/>
    </source>
</evidence>
<accession>A0A5B0MVD1</accession>
<dbReference type="EMBL" id="VSWC01000131">
    <property type="protein sequence ID" value="KAA1080817.1"/>
    <property type="molecule type" value="Genomic_DNA"/>
</dbReference>
<gene>
    <name evidence="1" type="ORF">PGT21_022309</name>
    <name evidence="2" type="ORF">PGTUg99_009090</name>
</gene>
<evidence type="ECO:0000313" key="2">
    <source>
        <dbReference type="EMBL" id="KAA1122805.1"/>
    </source>
</evidence>
<dbReference type="AlphaFoldDB" id="A0A5B0MVD1"/>
<evidence type="ECO:0000313" key="3">
    <source>
        <dbReference type="Proteomes" id="UP000324748"/>
    </source>
</evidence>
<dbReference type="Proteomes" id="UP000324748">
    <property type="component" value="Unassembled WGS sequence"/>
</dbReference>
<keyword evidence="3" id="KW-1185">Reference proteome</keyword>
<sequence>MSQVLFQPRFGQLQLPPYRQDSPFHILAIYVTVIACRKRSKTPDRESAASFDYKRPHLFAIPSAVSPVG</sequence>
<name>A0A5B0MVD1_PUCGR</name>
<protein>
    <submittedName>
        <fullName evidence="1">Uncharacterized protein</fullName>
    </submittedName>
</protein>